<name>A0A4Q1QUI9_9ACTN</name>
<proteinExistence type="predicted"/>
<protein>
    <submittedName>
        <fullName evidence="2">Uncharacterized protein</fullName>
    </submittedName>
</protein>
<dbReference type="AlphaFoldDB" id="A0A4Q1QUI9"/>
<evidence type="ECO:0000256" key="1">
    <source>
        <dbReference type="SAM" id="MobiDB-lite"/>
    </source>
</evidence>
<gene>
    <name evidence="2" type="ORF">EST54_28485</name>
</gene>
<comment type="caution">
    <text evidence="2">The sequence shown here is derived from an EMBL/GenBank/DDBJ whole genome shotgun (WGS) entry which is preliminary data.</text>
</comment>
<dbReference type="Proteomes" id="UP000289482">
    <property type="component" value="Unassembled WGS sequence"/>
</dbReference>
<feature type="region of interest" description="Disordered" evidence="1">
    <location>
        <begin position="1"/>
        <end position="39"/>
    </location>
</feature>
<evidence type="ECO:0000313" key="3">
    <source>
        <dbReference type="Proteomes" id="UP000289482"/>
    </source>
</evidence>
<reference evidence="2 3" key="1">
    <citation type="submission" date="2019-01" db="EMBL/GenBank/DDBJ databases">
        <title>Draft genome sequences of the type strain Streptomyces sioyaensis DSM 40032 and its novel strain, TM32, a thermotolerant antibiotics-producing actinobacterium.</title>
        <authorList>
            <person name="Nakaew N."/>
            <person name="Lumyong S."/>
            <person name="Sloan W.T."/>
            <person name="Sungthong R."/>
        </authorList>
    </citation>
    <scope>NUCLEOTIDE SEQUENCE [LARGE SCALE GENOMIC DNA]</scope>
    <source>
        <strain evidence="2 3">DSM 40032</strain>
    </source>
</reference>
<accession>A0A4Q1QUI9</accession>
<keyword evidence="3" id="KW-1185">Reference proteome</keyword>
<organism evidence="2 3">
    <name type="scientific">Streptomyces sioyaensis</name>
    <dbReference type="NCBI Taxonomy" id="67364"/>
    <lineage>
        <taxon>Bacteria</taxon>
        <taxon>Bacillati</taxon>
        <taxon>Actinomycetota</taxon>
        <taxon>Actinomycetes</taxon>
        <taxon>Kitasatosporales</taxon>
        <taxon>Streptomycetaceae</taxon>
        <taxon>Streptomyces</taxon>
    </lineage>
</organism>
<sequence>MGEGSEPPVRGARPVCGGFDGPARRWDRRGQTAAVPAVPAAPETPAALVVPSAPAAPDASRPVAYR</sequence>
<evidence type="ECO:0000313" key="2">
    <source>
        <dbReference type="EMBL" id="RXS59974.1"/>
    </source>
</evidence>
<dbReference type="EMBL" id="SDIF01000123">
    <property type="protein sequence ID" value="RXS59974.1"/>
    <property type="molecule type" value="Genomic_DNA"/>
</dbReference>